<evidence type="ECO:0000256" key="1">
    <source>
        <dbReference type="SAM" id="SignalP"/>
    </source>
</evidence>
<evidence type="ECO:0000313" key="2">
    <source>
        <dbReference type="EMBL" id="OKL62157.1"/>
    </source>
</evidence>
<protein>
    <recommendedName>
        <fullName evidence="4">Endoglucanase</fullName>
    </recommendedName>
</protein>
<accession>A0A225B890</accession>
<organism evidence="2 3">
    <name type="scientific">Talaromyces atroroseus</name>
    <dbReference type="NCBI Taxonomy" id="1441469"/>
    <lineage>
        <taxon>Eukaryota</taxon>
        <taxon>Fungi</taxon>
        <taxon>Dikarya</taxon>
        <taxon>Ascomycota</taxon>
        <taxon>Pezizomycotina</taxon>
        <taxon>Eurotiomycetes</taxon>
        <taxon>Eurotiomycetidae</taxon>
        <taxon>Eurotiales</taxon>
        <taxon>Trichocomaceae</taxon>
        <taxon>Talaromyces</taxon>
        <taxon>Talaromyces sect. Trachyspermi</taxon>
    </lineage>
</organism>
<dbReference type="EMBL" id="LFMY01000003">
    <property type="protein sequence ID" value="OKL62157.1"/>
    <property type="molecule type" value="Genomic_DNA"/>
</dbReference>
<comment type="caution">
    <text evidence="2">The sequence shown here is derived from an EMBL/GenBank/DDBJ whole genome shotgun (WGS) entry which is preliminary data.</text>
</comment>
<dbReference type="AlphaFoldDB" id="A0A225B890"/>
<keyword evidence="1" id="KW-0732">Signal</keyword>
<dbReference type="STRING" id="1441469.A0A225B890"/>
<dbReference type="OrthoDB" id="2342176at2759"/>
<gene>
    <name evidence="2" type="ORF">UA08_02389</name>
</gene>
<keyword evidence="3" id="KW-1185">Reference proteome</keyword>
<evidence type="ECO:0008006" key="4">
    <source>
        <dbReference type="Google" id="ProtNLM"/>
    </source>
</evidence>
<dbReference type="Proteomes" id="UP000214365">
    <property type="component" value="Unassembled WGS sequence"/>
</dbReference>
<name>A0A225B890_TALAT</name>
<feature type="chain" id="PRO_5012714057" description="Endoglucanase" evidence="1">
    <location>
        <begin position="18"/>
        <end position="218"/>
    </location>
</feature>
<dbReference type="PANTHER" id="PTHR36182">
    <property type="entry name" value="PROTEIN, PUTATIVE (AFU_ORTHOLOGUE AFUA_6G10930)-RELATED"/>
    <property type="match status" value="1"/>
</dbReference>
<dbReference type="PANTHER" id="PTHR36182:SF1">
    <property type="entry name" value="PROTEIN, PUTATIVE (AFU_ORTHOLOGUE AFUA_6G10930)-RELATED"/>
    <property type="match status" value="1"/>
</dbReference>
<feature type="signal peptide" evidence="1">
    <location>
        <begin position="1"/>
        <end position="17"/>
    </location>
</feature>
<sequence length="218" mass="23482">MIMKAAVSLLAIRLASAHIEMNWPYPLRSKYDPDTPTSLIDYSMTDPLKSDGSNFPCKGYISNTPWRSVTSYMAGQKYNISLAGSATHGGGSCQLSLSYDNGTSFHVIESMEGGCPLESSYDFNMPSDVANGDALFAWTWFNYEGNREMYMNCADVTISGGQGTADSFESAYPEIFVANVGNGCQTIEMQETVFAHPGNQVIYGSGVTSSSPPSPSCA</sequence>
<dbReference type="RefSeq" id="XP_020122278.1">
    <property type="nucleotide sequence ID" value="XM_020264425.1"/>
</dbReference>
<proteinExistence type="predicted"/>
<dbReference type="Gene3D" id="2.70.50.70">
    <property type="match status" value="1"/>
</dbReference>
<reference evidence="2 3" key="1">
    <citation type="submission" date="2015-06" db="EMBL/GenBank/DDBJ databases">
        <title>Talaromyces atroroseus IBT 11181 draft genome.</title>
        <authorList>
            <person name="Rasmussen K.B."/>
            <person name="Rasmussen S."/>
            <person name="Petersen B."/>
            <person name="Sicheritz-Ponten T."/>
            <person name="Mortensen U.H."/>
            <person name="Thrane U."/>
        </authorList>
    </citation>
    <scope>NUCLEOTIDE SEQUENCE [LARGE SCALE GENOMIC DNA]</scope>
    <source>
        <strain evidence="2 3">IBT 11181</strain>
    </source>
</reference>
<dbReference type="GeneID" id="31002144"/>
<evidence type="ECO:0000313" key="3">
    <source>
        <dbReference type="Proteomes" id="UP000214365"/>
    </source>
</evidence>